<evidence type="ECO:0000259" key="1">
    <source>
        <dbReference type="Pfam" id="PF13709"/>
    </source>
</evidence>
<name>A0A382NA80_9ZZZZ</name>
<accession>A0A382NA80</accession>
<gene>
    <name evidence="2" type="ORF">METZ01_LOCUS310494</name>
</gene>
<dbReference type="Gene3D" id="3.40.50.12140">
    <property type="entry name" value="Domain of unknown function DUF4159"/>
    <property type="match status" value="1"/>
</dbReference>
<feature type="domain" description="DUF4159" evidence="1">
    <location>
        <begin position="4"/>
        <end position="178"/>
    </location>
</feature>
<protein>
    <recommendedName>
        <fullName evidence="1">DUF4159 domain-containing protein</fullName>
    </recommendedName>
</protein>
<dbReference type="Pfam" id="PF13709">
    <property type="entry name" value="DUF4159"/>
    <property type="match status" value="1"/>
</dbReference>
<evidence type="ECO:0000313" key="2">
    <source>
        <dbReference type="EMBL" id="SVC57640.1"/>
    </source>
</evidence>
<proteinExistence type="predicted"/>
<dbReference type="AlphaFoldDB" id="A0A382NA80"/>
<dbReference type="EMBL" id="UINC01098827">
    <property type="protein sequence ID" value="SVC57640.1"/>
    <property type="molecule type" value="Genomic_DNA"/>
</dbReference>
<feature type="non-terminal residue" evidence="2">
    <location>
        <position position="1"/>
    </location>
</feature>
<reference evidence="2" key="1">
    <citation type="submission" date="2018-05" db="EMBL/GenBank/DDBJ databases">
        <authorList>
            <person name="Lanie J.A."/>
            <person name="Ng W.-L."/>
            <person name="Kazmierczak K.M."/>
            <person name="Andrzejewski T.M."/>
            <person name="Davidsen T.M."/>
            <person name="Wayne K.J."/>
            <person name="Tettelin H."/>
            <person name="Glass J.I."/>
            <person name="Rusch D."/>
            <person name="Podicherti R."/>
            <person name="Tsui H.-C.T."/>
            <person name="Winkler M.E."/>
        </authorList>
    </citation>
    <scope>NUCLEOTIDE SEQUENCE</scope>
</reference>
<dbReference type="InterPro" id="IPR025297">
    <property type="entry name" value="DUF4159"/>
</dbReference>
<organism evidence="2">
    <name type="scientific">marine metagenome</name>
    <dbReference type="NCBI Taxonomy" id="408172"/>
    <lineage>
        <taxon>unclassified sequences</taxon>
        <taxon>metagenomes</taxon>
        <taxon>ecological metagenomes</taxon>
    </lineage>
</organism>
<sequence>SSEFNVMTKLKQVTSIDLTVNAHIVELDDPRLFEYTFAYMCEVQGCILSDEEAKGLREYLLRGGFLMVDDSWSSWGLEHFTDELKKVFPDRVLEPIGTDHPIFHSFYTIDNIPSIQGRRWGRGIGPPQCYGITDDHGRLMVLLNWDNDIGDGWEWAKIDRYAGLNAYKLGINYVLYSLSH</sequence>